<keyword evidence="5" id="KW-1185">Reference proteome</keyword>
<protein>
    <submittedName>
        <fullName evidence="4">EAL domain-containing response regulator</fullName>
        <ecNumber evidence="4">3.1.4.52</ecNumber>
    </submittedName>
</protein>
<dbReference type="SUPFAM" id="SSF141868">
    <property type="entry name" value="EAL domain-like"/>
    <property type="match status" value="1"/>
</dbReference>
<keyword evidence="4" id="KW-0378">Hydrolase</keyword>
<dbReference type="GO" id="GO:0071111">
    <property type="term" value="F:cyclic-guanylate-specific phosphodiesterase activity"/>
    <property type="evidence" value="ECO:0007669"/>
    <property type="project" value="UniProtKB-EC"/>
</dbReference>
<dbReference type="InterPro" id="IPR001789">
    <property type="entry name" value="Sig_transdc_resp-reg_receiver"/>
</dbReference>
<dbReference type="PANTHER" id="PTHR33121">
    <property type="entry name" value="CYCLIC DI-GMP PHOSPHODIESTERASE PDEF"/>
    <property type="match status" value="1"/>
</dbReference>
<dbReference type="EMBL" id="JAZDQP010000018">
    <property type="protein sequence ID" value="MEE1869154.1"/>
    <property type="molecule type" value="Genomic_DNA"/>
</dbReference>
<evidence type="ECO:0000259" key="3">
    <source>
        <dbReference type="PROSITE" id="PS50883"/>
    </source>
</evidence>
<dbReference type="Proteomes" id="UP001307839">
    <property type="component" value="Unassembled WGS sequence"/>
</dbReference>
<evidence type="ECO:0000259" key="2">
    <source>
        <dbReference type="PROSITE" id="PS50110"/>
    </source>
</evidence>
<feature type="domain" description="EAL" evidence="3">
    <location>
        <begin position="140"/>
        <end position="393"/>
    </location>
</feature>
<evidence type="ECO:0000313" key="5">
    <source>
        <dbReference type="Proteomes" id="UP001307839"/>
    </source>
</evidence>
<accession>A0AB35X0C7</accession>
<dbReference type="Gene3D" id="3.20.20.450">
    <property type="entry name" value="EAL domain"/>
    <property type="match status" value="1"/>
</dbReference>
<dbReference type="SUPFAM" id="SSF52172">
    <property type="entry name" value="CheY-like"/>
    <property type="match status" value="1"/>
</dbReference>
<dbReference type="PANTHER" id="PTHR33121:SF70">
    <property type="entry name" value="SIGNALING PROTEIN YKOW"/>
    <property type="match status" value="1"/>
</dbReference>
<dbReference type="PROSITE" id="PS50110">
    <property type="entry name" value="RESPONSE_REGULATORY"/>
    <property type="match status" value="1"/>
</dbReference>
<dbReference type="PROSITE" id="PS50883">
    <property type="entry name" value="EAL"/>
    <property type="match status" value="1"/>
</dbReference>
<organism evidence="4 5">
    <name type="scientific">Pseudomonas auratipiscis</name>
    <dbReference type="NCBI Taxonomy" id="3115853"/>
    <lineage>
        <taxon>Bacteria</taxon>
        <taxon>Pseudomonadati</taxon>
        <taxon>Pseudomonadota</taxon>
        <taxon>Gammaproteobacteria</taxon>
        <taxon>Pseudomonadales</taxon>
        <taxon>Pseudomonadaceae</taxon>
        <taxon>Pseudomonas</taxon>
    </lineage>
</organism>
<feature type="modified residue" description="4-aspartylphosphate" evidence="1">
    <location>
        <position position="56"/>
    </location>
</feature>
<dbReference type="InterPro" id="IPR011006">
    <property type="entry name" value="CheY-like_superfamily"/>
</dbReference>
<dbReference type="InterPro" id="IPR035919">
    <property type="entry name" value="EAL_sf"/>
</dbReference>
<sequence>MQNLIVLVLEDEPFQRLVTVTALQKVLPGPILQAADGEEAVAVMASCDYVDIVLCDLKMAGMDGLAFLRHASSSGKVGAIVLCSELDPLLRQATVAMIHFLGLTFLGDLGKPFKLEGFSQLVKRYRNHCSTAPRQLSPVELPSLSDVQRGLDNGEFEAYYQPKVTLEGELLVGAEVLARWTHPQWGVLSPAHFLPVMEEHNLIDRMFWQLFDQGLALHEKLTAQGRAMTLAFNLHPTQLACSALTERIAILLKRSRVPAASVIFEVTETSVVGAPACSLENLVRLRMLGCGLSMDDFGAGYSSLDRLSELPFSEIKLDRSFVRKLHGQPKSAAIISCSVALAAALGVSLVIEGVETTEQQVRLIELGGTIAQGFLFARPMPEKHFIDFYDEQKGSVDK</sequence>
<dbReference type="InterPro" id="IPR001633">
    <property type="entry name" value="EAL_dom"/>
</dbReference>
<comment type="caution">
    <text evidence="4">The sequence shown here is derived from an EMBL/GenBank/DDBJ whole genome shotgun (WGS) entry which is preliminary data.</text>
</comment>
<dbReference type="Gene3D" id="3.40.50.2300">
    <property type="match status" value="1"/>
</dbReference>
<dbReference type="Pfam" id="PF00072">
    <property type="entry name" value="Response_reg"/>
    <property type="match status" value="1"/>
</dbReference>
<dbReference type="SMART" id="SM00052">
    <property type="entry name" value="EAL"/>
    <property type="match status" value="1"/>
</dbReference>
<dbReference type="GO" id="GO:0000160">
    <property type="term" value="P:phosphorelay signal transduction system"/>
    <property type="evidence" value="ECO:0007669"/>
    <property type="project" value="InterPro"/>
</dbReference>
<feature type="domain" description="Response regulatory" evidence="2">
    <location>
        <begin position="5"/>
        <end position="126"/>
    </location>
</feature>
<proteinExistence type="predicted"/>
<dbReference type="SMART" id="SM00448">
    <property type="entry name" value="REC"/>
    <property type="match status" value="1"/>
</dbReference>
<dbReference type="Pfam" id="PF00563">
    <property type="entry name" value="EAL"/>
    <property type="match status" value="1"/>
</dbReference>
<keyword evidence="1" id="KW-0597">Phosphoprotein</keyword>
<gene>
    <name evidence="4" type="ORF">V0R53_22470</name>
</gene>
<dbReference type="CDD" id="cd01948">
    <property type="entry name" value="EAL"/>
    <property type="match status" value="1"/>
</dbReference>
<dbReference type="AlphaFoldDB" id="A0AB35X0C7"/>
<dbReference type="EC" id="3.1.4.52" evidence="4"/>
<evidence type="ECO:0000313" key="4">
    <source>
        <dbReference type="EMBL" id="MEE1869154.1"/>
    </source>
</evidence>
<dbReference type="InterPro" id="IPR050706">
    <property type="entry name" value="Cyclic-di-GMP_PDE-like"/>
</dbReference>
<evidence type="ECO:0000256" key="1">
    <source>
        <dbReference type="PROSITE-ProRule" id="PRU00169"/>
    </source>
</evidence>
<name>A0AB35X0C7_9PSED</name>
<dbReference type="RefSeq" id="WP_136476958.1">
    <property type="nucleotide sequence ID" value="NZ_JAZDCU010000017.1"/>
</dbReference>
<reference evidence="4 5" key="1">
    <citation type="submission" date="2024-01" db="EMBL/GenBank/DDBJ databases">
        <title>Unpublished Manusciprt.</title>
        <authorList>
            <person name="Duman M."/>
            <person name="Valdes E.G."/>
            <person name="Ajmi N."/>
            <person name="Altun S."/>
            <person name="Saticioglu I.B."/>
        </authorList>
    </citation>
    <scope>NUCLEOTIDE SEQUENCE [LARGE SCALE GENOMIC DNA]</scope>
    <source>
        <strain evidence="4 5">120P</strain>
    </source>
</reference>